<evidence type="ECO:0000313" key="3">
    <source>
        <dbReference type="EMBL" id="MBC2287415.1"/>
    </source>
</evidence>
<dbReference type="InterPro" id="IPR000182">
    <property type="entry name" value="GNAT_dom"/>
</dbReference>
<dbReference type="PANTHER" id="PTHR43792">
    <property type="entry name" value="GNAT FAMILY, PUTATIVE (AFU_ORTHOLOGUE AFUA_3G00765)-RELATED-RELATED"/>
    <property type="match status" value="1"/>
</dbReference>
<comment type="caution">
    <text evidence="3">The sequence shown here is derived from an EMBL/GenBank/DDBJ whole genome shotgun (WGS) entry which is preliminary data.</text>
</comment>
<sequence length="175" mass="20457">MNNIETNRLILINYTLEMIQATINGTEALEKASGYQVSPDWPGIDFFFYLPYVLENVKKDKRMIKWTRLVVLKKENKIIGEIGGQGNPNETGEIEIGYSIAPDYQNKGYMSEALIGMIAWLEEQHEIKRIFARCYEQNEASIQVLKHNHFVHIVEKDTEERQGRVMMWEYPIKQT</sequence>
<reference evidence="4 5" key="1">
    <citation type="submission" date="2020-03" db="EMBL/GenBank/DDBJ databases">
        <title>Soil Listeria distribution.</title>
        <authorList>
            <person name="Liao J."/>
            <person name="Wiedmann M."/>
        </authorList>
    </citation>
    <scope>NUCLEOTIDE SEQUENCE [LARGE SCALE GENOMIC DNA]</scope>
    <source>
        <strain evidence="3 5">FSL L7-0072</strain>
        <strain evidence="2 4">FSL L7-1699</strain>
    </source>
</reference>
<keyword evidence="3" id="KW-0808">Transferase</keyword>
<dbReference type="PANTHER" id="PTHR43792:SF13">
    <property type="entry name" value="ACETYLTRANSFERASE"/>
    <property type="match status" value="1"/>
</dbReference>
<dbReference type="Proteomes" id="UP000518829">
    <property type="component" value="Unassembled WGS sequence"/>
</dbReference>
<keyword evidence="4" id="KW-1185">Reference proteome</keyword>
<dbReference type="PROSITE" id="PS51186">
    <property type="entry name" value="GNAT"/>
    <property type="match status" value="1"/>
</dbReference>
<dbReference type="Gene3D" id="3.40.630.30">
    <property type="match status" value="1"/>
</dbReference>
<gene>
    <name evidence="2" type="ORF">HB839_07670</name>
    <name evidence="3" type="ORF">HCB47_07290</name>
</gene>
<feature type="domain" description="N-acetyltransferase" evidence="1">
    <location>
        <begin position="27"/>
        <end position="175"/>
    </location>
</feature>
<protein>
    <submittedName>
        <fullName evidence="3">GNAT family N-acetyltransferase</fullName>
    </submittedName>
</protein>
<name>A0A7X0ZHI3_9LIST</name>
<dbReference type="AlphaFoldDB" id="A0A7X0ZHI3"/>
<evidence type="ECO:0000313" key="2">
    <source>
        <dbReference type="EMBL" id="MBC1375398.1"/>
    </source>
</evidence>
<evidence type="ECO:0000313" key="5">
    <source>
        <dbReference type="Proteomes" id="UP000558070"/>
    </source>
</evidence>
<organism evidence="3 5">
    <name type="scientific">Listeria farberi</name>
    <dbReference type="NCBI Taxonomy" id="2713500"/>
    <lineage>
        <taxon>Bacteria</taxon>
        <taxon>Bacillati</taxon>
        <taxon>Bacillota</taxon>
        <taxon>Bacilli</taxon>
        <taxon>Bacillales</taxon>
        <taxon>Listeriaceae</taxon>
        <taxon>Listeria</taxon>
    </lineage>
</organism>
<dbReference type="Pfam" id="PF13302">
    <property type="entry name" value="Acetyltransf_3"/>
    <property type="match status" value="1"/>
</dbReference>
<dbReference type="EMBL" id="JAARPH010000002">
    <property type="protein sequence ID" value="MBC1375398.1"/>
    <property type="molecule type" value="Genomic_DNA"/>
</dbReference>
<dbReference type="SUPFAM" id="SSF55729">
    <property type="entry name" value="Acyl-CoA N-acyltransferases (Nat)"/>
    <property type="match status" value="1"/>
</dbReference>
<dbReference type="InterPro" id="IPR051531">
    <property type="entry name" value="N-acetyltransferase"/>
</dbReference>
<dbReference type="GO" id="GO:0016747">
    <property type="term" value="F:acyltransferase activity, transferring groups other than amino-acyl groups"/>
    <property type="evidence" value="ECO:0007669"/>
    <property type="project" value="InterPro"/>
</dbReference>
<evidence type="ECO:0000313" key="4">
    <source>
        <dbReference type="Proteomes" id="UP000518829"/>
    </source>
</evidence>
<proteinExistence type="predicted"/>
<dbReference type="EMBL" id="JAARZO010000002">
    <property type="protein sequence ID" value="MBC2287415.1"/>
    <property type="molecule type" value="Genomic_DNA"/>
</dbReference>
<dbReference type="RefSeq" id="WP_185319176.1">
    <property type="nucleotide sequence ID" value="NZ_JAARPH010000002.1"/>
</dbReference>
<evidence type="ECO:0000259" key="1">
    <source>
        <dbReference type="PROSITE" id="PS51186"/>
    </source>
</evidence>
<dbReference type="CDD" id="cd04301">
    <property type="entry name" value="NAT_SF"/>
    <property type="match status" value="1"/>
</dbReference>
<dbReference type="InterPro" id="IPR016181">
    <property type="entry name" value="Acyl_CoA_acyltransferase"/>
</dbReference>
<accession>A0A7X0ZHI3</accession>
<dbReference type="Proteomes" id="UP000558070">
    <property type="component" value="Unassembled WGS sequence"/>
</dbReference>